<dbReference type="OrthoDB" id="9043291at2759"/>
<keyword evidence="1" id="KW-0812">Transmembrane</keyword>
<accession>A0A9Q0XDX0</accession>
<keyword evidence="1" id="KW-0472">Membrane</keyword>
<protein>
    <recommendedName>
        <fullName evidence="4">Sperm equatorial segment protein 1</fullName>
    </recommendedName>
</protein>
<keyword evidence="3" id="KW-1185">Reference proteome</keyword>
<name>A0A9Q0XDX0_9SAUR</name>
<evidence type="ECO:0000313" key="2">
    <source>
        <dbReference type="EMBL" id="KAJ7311201.1"/>
    </source>
</evidence>
<evidence type="ECO:0008006" key="4">
    <source>
        <dbReference type="Google" id="ProtNLM"/>
    </source>
</evidence>
<dbReference type="AlphaFoldDB" id="A0A9Q0XDX0"/>
<reference evidence="2" key="1">
    <citation type="journal article" date="2023" name="DNA Res.">
        <title>Chromosome-level genome assembly of Phrynocephalus forsythii using third-generation DNA sequencing and Hi-C analysis.</title>
        <authorList>
            <person name="Qi Y."/>
            <person name="Zhao W."/>
            <person name="Zhao Y."/>
            <person name="Niu C."/>
            <person name="Cao S."/>
            <person name="Zhang Y."/>
        </authorList>
    </citation>
    <scope>NUCLEOTIDE SEQUENCE</scope>
    <source>
        <tissue evidence="2">Muscle</tissue>
    </source>
</reference>
<comment type="caution">
    <text evidence="2">The sequence shown here is derived from an EMBL/GenBank/DDBJ whole genome shotgun (WGS) entry which is preliminary data.</text>
</comment>
<evidence type="ECO:0000313" key="3">
    <source>
        <dbReference type="Proteomes" id="UP001142489"/>
    </source>
</evidence>
<evidence type="ECO:0000256" key="1">
    <source>
        <dbReference type="SAM" id="Phobius"/>
    </source>
</evidence>
<gene>
    <name evidence="2" type="ORF">JRQ81_006812</name>
</gene>
<feature type="transmembrane region" description="Helical" evidence="1">
    <location>
        <begin position="41"/>
        <end position="59"/>
    </location>
</feature>
<keyword evidence="1" id="KW-1133">Transmembrane helix</keyword>
<dbReference type="Proteomes" id="UP001142489">
    <property type="component" value="Unassembled WGS sequence"/>
</dbReference>
<sequence>MPSEQSVPPPRALPVVGATRTEGLLCLKEALLGSLMVMGGWLQELVGLGALLLLLLALFPQGGTTAPKTKEEKTLQDLVGVLQEMVKYIPTEEPSQSVTVDTVWKKLKSTNGGGQTEASQATDLPNEITREFLKSRSDASASVILHSDTIAIEKTTPEDHQSETSASVLYTDFSTLQKPLASDTTTAVKTKSFDQLTNGALSSLVESLKNVEKSHDTLHKSMNKLQQESNNEKNPEEHLYKPVGGDIIDMIDMLIKTIKNTPNAVKNHPAFHIEKAESFLKDSLEMTGEAEKQLMQSKEKKQEKVESLPIAVIQPVLEGTIRATIPSESQEKKAEEQKEMKKIKSLVYELYGVSPQKRKKNFLKKHI</sequence>
<proteinExistence type="predicted"/>
<organism evidence="2 3">
    <name type="scientific">Phrynocephalus forsythii</name>
    <dbReference type="NCBI Taxonomy" id="171643"/>
    <lineage>
        <taxon>Eukaryota</taxon>
        <taxon>Metazoa</taxon>
        <taxon>Chordata</taxon>
        <taxon>Craniata</taxon>
        <taxon>Vertebrata</taxon>
        <taxon>Euteleostomi</taxon>
        <taxon>Lepidosauria</taxon>
        <taxon>Squamata</taxon>
        <taxon>Bifurcata</taxon>
        <taxon>Unidentata</taxon>
        <taxon>Episquamata</taxon>
        <taxon>Toxicofera</taxon>
        <taxon>Iguania</taxon>
        <taxon>Acrodonta</taxon>
        <taxon>Agamidae</taxon>
        <taxon>Agaminae</taxon>
        <taxon>Phrynocephalus</taxon>
    </lineage>
</organism>
<dbReference type="EMBL" id="JAPFRF010000014">
    <property type="protein sequence ID" value="KAJ7311201.1"/>
    <property type="molecule type" value="Genomic_DNA"/>
</dbReference>